<feature type="transmembrane region" description="Helical" evidence="1">
    <location>
        <begin position="67"/>
        <end position="89"/>
    </location>
</feature>
<dbReference type="RefSeq" id="WP_173156190.1">
    <property type="nucleotide sequence ID" value="NZ_AP022871.1"/>
</dbReference>
<proteinExistence type="predicted"/>
<gene>
    <name evidence="2" type="ORF">Psuf_021350</name>
</gene>
<feature type="transmembrane region" description="Helical" evidence="1">
    <location>
        <begin position="12"/>
        <end position="30"/>
    </location>
</feature>
<name>A0A6F8YFF1_9ACTN</name>
<reference evidence="2 3" key="2">
    <citation type="submission" date="2020-03" db="EMBL/GenBank/DDBJ databases">
        <authorList>
            <person name="Ichikawa N."/>
            <person name="Kimura A."/>
            <person name="Kitahashi Y."/>
            <person name="Uohara A."/>
        </authorList>
    </citation>
    <scope>NUCLEOTIDE SEQUENCE [LARGE SCALE GENOMIC DNA]</scope>
    <source>
        <strain evidence="2 3">NBRC 105367</strain>
    </source>
</reference>
<dbReference type="AlphaFoldDB" id="A0A6F8YFF1"/>
<organism evidence="2 3">
    <name type="scientific">Phytohabitans suffuscus</name>
    <dbReference type="NCBI Taxonomy" id="624315"/>
    <lineage>
        <taxon>Bacteria</taxon>
        <taxon>Bacillati</taxon>
        <taxon>Actinomycetota</taxon>
        <taxon>Actinomycetes</taxon>
        <taxon>Micromonosporales</taxon>
        <taxon>Micromonosporaceae</taxon>
    </lineage>
</organism>
<evidence type="ECO:0000313" key="3">
    <source>
        <dbReference type="Proteomes" id="UP000503011"/>
    </source>
</evidence>
<sequence length="99" mass="10247">MDDVERLLPSPAFAALVAVVVVLCLLTAALREAWLGEDSTVDPVVAGVRVRRAGRLHRGLLSWARTLAAVLLALSATALVVLTIVRIAVLAEGQGGAPG</sequence>
<keyword evidence="1" id="KW-1133">Transmembrane helix</keyword>
<reference evidence="2 3" key="1">
    <citation type="submission" date="2020-03" db="EMBL/GenBank/DDBJ databases">
        <title>Whole genome shotgun sequence of Phytohabitans suffuscus NBRC 105367.</title>
        <authorList>
            <person name="Komaki H."/>
            <person name="Tamura T."/>
        </authorList>
    </citation>
    <scope>NUCLEOTIDE SEQUENCE [LARGE SCALE GENOMIC DNA]</scope>
    <source>
        <strain evidence="2 3">NBRC 105367</strain>
    </source>
</reference>
<accession>A0A6F8YFF1</accession>
<dbReference type="KEGG" id="psuu:Psuf_021350"/>
<evidence type="ECO:0000313" key="2">
    <source>
        <dbReference type="EMBL" id="BCB84822.1"/>
    </source>
</evidence>
<keyword evidence="3" id="KW-1185">Reference proteome</keyword>
<dbReference type="EMBL" id="AP022871">
    <property type="protein sequence ID" value="BCB84822.1"/>
    <property type="molecule type" value="Genomic_DNA"/>
</dbReference>
<keyword evidence="1" id="KW-0472">Membrane</keyword>
<keyword evidence="1" id="KW-0812">Transmembrane</keyword>
<evidence type="ECO:0000256" key="1">
    <source>
        <dbReference type="SAM" id="Phobius"/>
    </source>
</evidence>
<dbReference type="Proteomes" id="UP000503011">
    <property type="component" value="Chromosome"/>
</dbReference>
<protein>
    <submittedName>
        <fullName evidence="2">Uncharacterized protein</fullName>
    </submittedName>
</protein>